<gene>
    <name evidence="20" type="primary">SORL1_2</name>
    <name evidence="20" type="ORF">SK128_019305</name>
</gene>
<dbReference type="GO" id="GO:0005886">
    <property type="term" value="C:plasma membrane"/>
    <property type="evidence" value="ECO:0007669"/>
    <property type="project" value="UniProtKB-SubCell"/>
</dbReference>
<evidence type="ECO:0000259" key="19">
    <source>
        <dbReference type="SMART" id="SM00602"/>
    </source>
</evidence>
<name>A0AAN8XDN9_HALRR</name>
<dbReference type="PANTHER" id="PTHR12106">
    <property type="entry name" value="SORTILIN RELATED"/>
    <property type="match status" value="1"/>
</dbReference>
<evidence type="ECO:0000256" key="3">
    <source>
        <dbReference type="ARBA" id="ARBA00004389"/>
    </source>
</evidence>
<evidence type="ECO:0000256" key="13">
    <source>
        <dbReference type="ARBA" id="ARBA00023170"/>
    </source>
</evidence>
<dbReference type="PROSITE" id="PS51120">
    <property type="entry name" value="LDLRB"/>
    <property type="match status" value="1"/>
</dbReference>
<dbReference type="Proteomes" id="UP001381693">
    <property type="component" value="Unassembled WGS sequence"/>
</dbReference>
<feature type="disulfide bond" evidence="15">
    <location>
        <begin position="1182"/>
        <end position="1200"/>
    </location>
</feature>
<evidence type="ECO:0000256" key="8">
    <source>
        <dbReference type="ARBA" id="ARBA00022737"/>
    </source>
</evidence>
<evidence type="ECO:0000256" key="5">
    <source>
        <dbReference type="ARBA" id="ARBA00022536"/>
    </source>
</evidence>
<dbReference type="FunFam" id="4.10.400.10:FF:000001">
    <property type="entry name" value="Low-density lipoprotein receptor-related protein 1"/>
    <property type="match status" value="1"/>
</dbReference>
<dbReference type="AlphaFoldDB" id="A0AAN8XDN9"/>
<keyword evidence="12 15" id="KW-1015">Disulfide bond</keyword>
<dbReference type="InterPro" id="IPR015943">
    <property type="entry name" value="WD40/YVTN_repeat-like_dom_sf"/>
</dbReference>
<dbReference type="EMBL" id="JAXCGZ010009722">
    <property type="protein sequence ID" value="KAK7076324.1"/>
    <property type="molecule type" value="Genomic_DNA"/>
</dbReference>
<dbReference type="InterPro" id="IPR031778">
    <property type="entry name" value="Sortilin_N"/>
</dbReference>
<feature type="disulfide bond" evidence="15">
    <location>
        <begin position="1102"/>
        <end position="1120"/>
    </location>
</feature>
<feature type="region of interest" description="Disordered" evidence="17">
    <location>
        <begin position="53"/>
        <end position="81"/>
    </location>
</feature>
<dbReference type="GO" id="GO:0005794">
    <property type="term" value="C:Golgi apparatus"/>
    <property type="evidence" value="ECO:0007669"/>
    <property type="project" value="TreeGrafter"/>
</dbReference>
<keyword evidence="6" id="KW-0254">Endocytosis</keyword>
<dbReference type="InterPro" id="IPR000033">
    <property type="entry name" value="LDLR_classB_rpt"/>
</dbReference>
<dbReference type="PANTHER" id="PTHR12106:SF27">
    <property type="entry name" value="SORTILIN-RELATED RECEPTOR"/>
    <property type="match status" value="1"/>
</dbReference>
<dbReference type="FunFam" id="2.120.10.30:FF:000241">
    <property type="entry name" value="Low-density lipoprotein receptor-related protein 6"/>
    <property type="match status" value="1"/>
</dbReference>
<dbReference type="SUPFAM" id="SSF57424">
    <property type="entry name" value="LDL receptor-like module"/>
    <property type="match status" value="3"/>
</dbReference>
<comment type="caution">
    <text evidence="20">The sequence shown here is derived from an EMBL/GenBank/DDBJ whole genome shotgun (WGS) entry which is preliminary data.</text>
</comment>
<proteinExistence type="predicted"/>
<keyword evidence="10" id="KW-0256">Endoplasmic reticulum</keyword>
<feature type="disulfide bond" evidence="15">
    <location>
        <begin position="1194"/>
        <end position="1209"/>
    </location>
</feature>
<dbReference type="Pfam" id="PF15901">
    <property type="entry name" value="Sortilin_C"/>
    <property type="match status" value="1"/>
</dbReference>
<dbReference type="GO" id="GO:0005768">
    <property type="term" value="C:endosome"/>
    <property type="evidence" value="ECO:0007669"/>
    <property type="project" value="UniProtKB-SubCell"/>
</dbReference>
<evidence type="ECO:0000256" key="16">
    <source>
        <dbReference type="PROSITE-ProRule" id="PRU00461"/>
    </source>
</evidence>
<feature type="disulfide bond" evidence="15">
    <location>
        <begin position="1095"/>
        <end position="1107"/>
    </location>
</feature>
<feature type="disulfide bond" evidence="15">
    <location>
        <begin position="1136"/>
        <end position="1148"/>
    </location>
</feature>
<evidence type="ECO:0000256" key="4">
    <source>
        <dbReference type="ARBA" id="ARBA00022475"/>
    </source>
</evidence>
<accession>A0AAN8XDN9</accession>
<feature type="disulfide bond" evidence="15">
    <location>
        <begin position="1175"/>
        <end position="1187"/>
    </location>
</feature>
<comment type="subcellular location">
    <subcellularLocation>
        <location evidence="2">Cell membrane</location>
        <topology evidence="2">Single-pass type I membrane protein</topology>
    </subcellularLocation>
    <subcellularLocation>
        <location evidence="3">Endoplasmic reticulum membrane</location>
        <topology evidence="3">Single-pass membrane protein</topology>
    </subcellularLocation>
    <subcellularLocation>
        <location evidence="1">Endosome</location>
    </subcellularLocation>
</comment>
<dbReference type="Gene3D" id="2.10.70.80">
    <property type="match status" value="1"/>
</dbReference>
<dbReference type="InterPro" id="IPR050310">
    <property type="entry name" value="VPS10-sortilin"/>
</dbReference>
<dbReference type="InterPro" id="IPR036055">
    <property type="entry name" value="LDL_receptor-like_sf"/>
</dbReference>
<organism evidence="20 21">
    <name type="scientific">Halocaridina rubra</name>
    <name type="common">Hawaiian red shrimp</name>
    <dbReference type="NCBI Taxonomy" id="373956"/>
    <lineage>
        <taxon>Eukaryota</taxon>
        <taxon>Metazoa</taxon>
        <taxon>Ecdysozoa</taxon>
        <taxon>Arthropoda</taxon>
        <taxon>Crustacea</taxon>
        <taxon>Multicrustacea</taxon>
        <taxon>Malacostraca</taxon>
        <taxon>Eumalacostraca</taxon>
        <taxon>Eucarida</taxon>
        <taxon>Decapoda</taxon>
        <taxon>Pleocyemata</taxon>
        <taxon>Caridea</taxon>
        <taxon>Atyoidea</taxon>
        <taxon>Atyidae</taxon>
        <taxon>Halocaridina</taxon>
    </lineage>
</organism>
<evidence type="ECO:0000256" key="18">
    <source>
        <dbReference type="SAM" id="SignalP"/>
    </source>
</evidence>
<dbReference type="InterPro" id="IPR006581">
    <property type="entry name" value="VPS10"/>
</dbReference>
<keyword evidence="11" id="KW-0472">Membrane</keyword>
<dbReference type="SMART" id="SM00602">
    <property type="entry name" value="VPS10"/>
    <property type="match status" value="1"/>
</dbReference>
<evidence type="ECO:0000256" key="10">
    <source>
        <dbReference type="ARBA" id="ARBA00022824"/>
    </source>
</evidence>
<keyword evidence="13 20" id="KW-0675">Receptor</keyword>
<comment type="caution">
    <text evidence="15">Lacks conserved residue(s) required for the propagation of feature annotation.</text>
</comment>
<dbReference type="Gene3D" id="4.10.400.10">
    <property type="entry name" value="Low-density Lipoprotein Receptor"/>
    <property type="match status" value="3"/>
</dbReference>
<dbReference type="Pfam" id="PF00058">
    <property type="entry name" value="Ldl_recept_b"/>
    <property type="match status" value="2"/>
</dbReference>
<dbReference type="Gene3D" id="2.120.10.30">
    <property type="entry name" value="TolB, C-terminal domain"/>
    <property type="match status" value="1"/>
</dbReference>
<dbReference type="PROSITE" id="PS01209">
    <property type="entry name" value="LDLRA_1"/>
    <property type="match status" value="1"/>
</dbReference>
<evidence type="ECO:0000313" key="20">
    <source>
        <dbReference type="EMBL" id="KAK7076324.1"/>
    </source>
</evidence>
<dbReference type="SUPFAM" id="SSF63825">
    <property type="entry name" value="YWTD domain"/>
    <property type="match status" value="1"/>
</dbReference>
<evidence type="ECO:0000256" key="9">
    <source>
        <dbReference type="ARBA" id="ARBA00022753"/>
    </source>
</evidence>
<keyword evidence="8" id="KW-0677">Repeat</keyword>
<evidence type="ECO:0000256" key="1">
    <source>
        <dbReference type="ARBA" id="ARBA00004177"/>
    </source>
</evidence>
<evidence type="ECO:0000256" key="17">
    <source>
        <dbReference type="SAM" id="MobiDB-lite"/>
    </source>
</evidence>
<dbReference type="Pfam" id="PF15902">
    <property type="entry name" value="Sortilin-Vps10"/>
    <property type="match status" value="1"/>
</dbReference>
<evidence type="ECO:0000256" key="2">
    <source>
        <dbReference type="ARBA" id="ARBA00004251"/>
    </source>
</evidence>
<dbReference type="SMART" id="SM00192">
    <property type="entry name" value="LDLa"/>
    <property type="match status" value="3"/>
</dbReference>
<dbReference type="InterPro" id="IPR023415">
    <property type="entry name" value="LDLR_class-A_CS"/>
</dbReference>
<dbReference type="InterPro" id="IPR011042">
    <property type="entry name" value="6-blade_b-propeller_TolB-like"/>
</dbReference>
<feature type="chain" id="PRO_5042874058" evidence="18">
    <location>
        <begin position="27"/>
        <end position="1227"/>
    </location>
</feature>
<dbReference type="FunFam" id="3.30.60.270:FF:000002">
    <property type="entry name" value="Sortilin-related receptor isoform A"/>
    <property type="match status" value="1"/>
</dbReference>
<keyword evidence="21" id="KW-1185">Reference proteome</keyword>
<dbReference type="FunFam" id="4.10.400.10:FF:000119">
    <property type="entry name" value="Suppressor of tumorigenicity 14 protein homolog"/>
    <property type="match status" value="1"/>
</dbReference>
<dbReference type="GO" id="GO:0005789">
    <property type="term" value="C:endoplasmic reticulum membrane"/>
    <property type="evidence" value="ECO:0007669"/>
    <property type="project" value="UniProtKB-SubCell"/>
</dbReference>
<evidence type="ECO:0000256" key="7">
    <source>
        <dbReference type="ARBA" id="ARBA00022729"/>
    </source>
</evidence>
<dbReference type="PROSITE" id="PS50068">
    <property type="entry name" value="LDLRA_2"/>
    <property type="match status" value="3"/>
</dbReference>
<keyword evidence="7 18" id="KW-0732">Signal</keyword>
<protein>
    <submittedName>
        <fullName evidence="20">Sortilin-related receptor</fullName>
    </submittedName>
</protein>
<dbReference type="Gene3D" id="3.30.60.270">
    <property type="match status" value="1"/>
</dbReference>
<evidence type="ECO:0000256" key="12">
    <source>
        <dbReference type="ARBA" id="ARBA00023157"/>
    </source>
</evidence>
<evidence type="ECO:0000256" key="14">
    <source>
        <dbReference type="ARBA" id="ARBA00023180"/>
    </source>
</evidence>
<feature type="disulfide bond" evidence="15">
    <location>
        <begin position="1143"/>
        <end position="1161"/>
    </location>
</feature>
<reference evidence="20 21" key="1">
    <citation type="submission" date="2023-11" db="EMBL/GenBank/DDBJ databases">
        <title>Halocaridina rubra genome assembly.</title>
        <authorList>
            <person name="Smith C."/>
        </authorList>
    </citation>
    <scope>NUCLEOTIDE SEQUENCE [LARGE SCALE GENOMIC DNA]</scope>
    <source>
        <strain evidence="20">EP-1</strain>
        <tissue evidence="20">Whole</tissue>
    </source>
</reference>
<evidence type="ECO:0000256" key="6">
    <source>
        <dbReference type="ARBA" id="ARBA00022583"/>
    </source>
</evidence>
<dbReference type="Gene3D" id="2.130.10.10">
    <property type="entry name" value="YVTN repeat-like/Quinoprotein amine dehydrogenase"/>
    <property type="match status" value="1"/>
</dbReference>
<keyword evidence="4" id="KW-1003">Cell membrane</keyword>
<dbReference type="FunFam" id="2.10.70.80:FF:000002">
    <property type="entry name" value="Sortilin-related receptor isoform A"/>
    <property type="match status" value="1"/>
</dbReference>
<feature type="repeat" description="LDL-receptor class B" evidence="16">
    <location>
        <begin position="803"/>
        <end position="846"/>
    </location>
</feature>
<feature type="signal peptide" evidence="18">
    <location>
        <begin position="1"/>
        <end position="26"/>
    </location>
</feature>
<evidence type="ECO:0000256" key="11">
    <source>
        <dbReference type="ARBA" id="ARBA00023136"/>
    </source>
</evidence>
<feature type="domain" description="VPS10" evidence="19">
    <location>
        <begin position="117"/>
        <end position="758"/>
    </location>
</feature>
<dbReference type="InterPro" id="IPR031777">
    <property type="entry name" value="Sortilin_C"/>
</dbReference>
<keyword evidence="5" id="KW-0245">EGF-like domain</keyword>
<dbReference type="GO" id="GO:0006892">
    <property type="term" value="P:post-Golgi vesicle-mediated transport"/>
    <property type="evidence" value="ECO:0007669"/>
    <property type="project" value="TreeGrafter"/>
</dbReference>
<dbReference type="PRINTS" id="PR00261">
    <property type="entry name" value="LDLRECEPTOR"/>
</dbReference>
<keyword evidence="14" id="KW-0325">Glycoprotein</keyword>
<dbReference type="SUPFAM" id="SSF110296">
    <property type="entry name" value="Oligoxyloglucan reducing end-specific cellobiohydrolase"/>
    <property type="match status" value="1"/>
</dbReference>
<evidence type="ECO:0000256" key="15">
    <source>
        <dbReference type="PROSITE-ProRule" id="PRU00124"/>
    </source>
</evidence>
<dbReference type="GO" id="GO:0006897">
    <property type="term" value="P:endocytosis"/>
    <property type="evidence" value="ECO:0007669"/>
    <property type="project" value="UniProtKB-KW"/>
</dbReference>
<dbReference type="SMART" id="SM00135">
    <property type="entry name" value="LY"/>
    <property type="match status" value="5"/>
</dbReference>
<keyword evidence="9" id="KW-0967">Endosome</keyword>
<feature type="disulfide bond" evidence="15">
    <location>
        <begin position="1155"/>
        <end position="1170"/>
    </location>
</feature>
<sequence>MNMAAQSATALTLFFLLCLLVNVVRCGHYIQLARQERPLPLIINAVDENAGKGQKSTLKADQPYAGGRQKRDAGRTPTPKNQFQPIINVTELLDPHQQVMIDWAGEGSEVVICVTRDTKQTSSSASNIHISYNYGSSYLDKTENFKTKSGKKAIINKFYKNDKYTSRFVFTDVINKYMHMTADSGKTIRTSKVVFTPSEVSHHPLNPDVMLVYDTEDDERKIWVTEDFGQNWRMIGLFVKSYYWSEITEPPTLYIEREEPSGSASVVASQELFRDGSVIKTIITDVEDFEVKEEFLFAIKKVHLLGAPTSDPQLQLWISYRQGPFLRAEFPNSMSHQHYYIADVSEGQIMVCVAHDQVMSNLYVSSVPRSANHQVRFSLSLERILYFNPSTNWVDTWLSEVADKTFADLHPVEGIRGVFIASQLIANYSKSSSILGPEHLTSYISFDQGAQWKPLQPPSVDADGNTINCSRAAGCSLHLSQELSKLYPATQTIPIMSKKSAPGLILGTGTVGTSLKGHAALYLSIDAGVNWYQVLRSNYLYTFGDHGGIIMAVQLYQVNGTTNTFKYSTDEGETWHDQKFHDEELRIYGLMTEPGENTTVFTLFGSKSEKHQWIFIKVDMKPVFQYPCNIDDYKTWSPSDGRSGRKCLLGRKEVYERRVPHSNCFNGVDYDRPISVENCPCDRDDFECDFGFKESMITLDCMKDPDDTIDPYAVPVTCTPGHFYNRTKGYRKVPGDTCEGGREYRYVPAITSCPVLEEQEFLLVSTRQEIMRYDLVNPQAGLEPLPIPGLKMVIALDFDMENNSIYWSDVDEKKIKRLIFDGHHVVETLVDTNLQSVEGLALDWISKNLYFVDGERKTLEVIRTDIAHYGRMRRTLLDSKVLDNPRGLAVHPVQGFLYITDWSESKPMVGRSYLDGTNLTVLFGANVVGWPNGITIDFQTDRIFFADAKLDYIASAELDGKNMRKIIDNSEKVMQPFALGVFKSLLFWDDWSVHQVLQADKETGLGISPISNYTRKGLVDLKVFGHFSQQGTNSCVNRTNSPCSHLCMGRGSGQYSCLCPDAFKTKKVDHREVCLCPDGSNIQEDGTCISLNKTCATNFFQCKNGRCIPRQWVCDSDNDCGDTSDENEETCGRRPCEAPAWQCNNGHCIAPSWRCDYDNDCGDHSDEDNCHYETCPENTFRCNNGRCIHRNWQCDREDDCRDGSDEANCTSSEKHQCRGISTFFINA</sequence>
<dbReference type="InterPro" id="IPR002172">
    <property type="entry name" value="LDrepeatLR_classA_rpt"/>
</dbReference>
<dbReference type="Pfam" id="PF00057">
    <property type="entry name" value="Ldl_recept_a"/>
    <property type="match status" value="3"/>
</dbReference>
<dbReference type="CDD" id="cd00112">
    <property type="entry name" value="LDLa"/>
    <property type="match status" value="3"/>
</dbReference>
<evidence type="ECO:0000313" key="21">
    <source>
        <dbReference type="Proteomes" id="UP001381693"/>
    </source>
</evidence>